<protein>
    <recommendedName>
        <fullName evidence="4">Major facilitator superfamily (MFS) profile domain-containing protein</fullName>
    </recommendedName>
</protein>
<keyword evidence="1" id="KW-0812">Transmembrane</keyword>
<feature type="transmembrane region" description="Helical" evidence="1">
    <location>
        <begin position="12"/>
        <end position="31"/>
    </location>
</feature>
<accession>B3SCZ2</accession>
<dbReference type="KEGG" id="tad:TRIADDRAFT_62148"/>
<keyword evidence="1" id="KW-0472">Membrane</keyword>
<feature type="transmembrane region" description="Helical" evidence="1">
    <location>
        <begin position="112"/>
        <end position="136"/>
    </location>
</feature>
<dbReference type="RefSeq" id="XP_002118094.1">
    <property type="nucleotide sequence ID" value="XM_002118058.1"/>
</dbReference>
<dbReference type="HOGENOM" id="CLU_1542068_0_0_1"/>
<keyword evidence="1" id="KW-1133">Transmembrane helix</keyword>
<feature type="transmembrane region" description="Helical" evidence="1">
    <location>
        <begin position="58"/>
        <end position="79"/>
    </location>
</feature>
<evidence type="ECO:0000313" key="3">
    <source>
        <dbReference type="Proteomes" id="UP000009022"/>
    </source>
</evidence>
<dbReference type="AlphaFoldDB" id="B3SCZ2"/>
<dbReference type="Gene3D" id="1.20.1250.20">
    <property type="entry name" value="MFS general substrate transporter like domains"/>
    <property type="match status" value="1"/>
</dbReference>
<gene>
    <name evidence="2" type="ORF">TRIADDRAFT_62148</name>
</gene>
<dbReference type="SUPFAM" id="SSF103473">
    <property type="entry name" value="MFS general substrate transporter"/>
    <property type="match status" value="1"/>
</dbReference>
<keyword evidence="3" id="KW-1185">Reference proteome</keyword>
<feature type="transmembrane region" description="Helical" evidence="1">
    <location>
        <begin position="142"/>
        <end position="162"/>
    </location>
</feature>
<dbReference type="EMBL" id="DS985274">
    <property type="protein sequence ID" value="EDV19405.1"/>
    <property type="molecule type" value="Genomic_DNA"/>
</dbReference>
<dbReference type="CTD" id="6759307"/>
<dbReference type="PhylomeDB" id="B3SCZ2"/>
<organism evidence="2 3">
    <name type="scientific">Trichoplax adhaerens</name>
    <name type="common">Trichoplax reptans</name>
    <dbReference type="NCBI Taxonomy" id="10228"/>
    <lineage>
        <taxon>Eukaryota</taxon>
        <taxon>Metazoa</taxon>
        <taxon>Placozoa</taxon>
        <taxon>Uniplacotomia</taxon>
        <taxon>Trichoplacea</taxon>
        <taxon>Trichoplacidae</taxon>
        <taxon>Trichoplax</taxon>
    </lineage>
</organism>
<sequence length="174" mass="18996">MAFNFTKFDIFIRLAVKTIFFGAVWMAPLLVKVDRCETARQGATRMRCQCKEIDLQNILSMVIGGLGEPIGGVIAFIFVDWIGRRKSLILGLCHEFEITISKPKIYPTKFRAIGLGAATSFGGLGNILSIFLGQVLFATSDIAVLVAFAIMAALTIIFCLMIPAETKGTLLKVS</sequence>
<evidence type="ECO:0000313" key="2">
    <source>
        <dbReference type="EMBL" id="EDV19405.1"/>
    </source>
</evidence>
<evidence type="ECO:0000256" key="1">
    <source>
        <dbReference type="SAM" id="Phobius"/>
    </source>
</evidence>
<name>B3SCZ2_TRIAD</name>
<evidence type="ECO:0008006" key="4">
    <source>
        <dbReference type="Google" id="ProtNLM"/>
    </source>
</evidence>
<proteinExistence type="predicted"/>
<dbReference type="Proteomes" id="UP000009022">
    <property type="component" value="Unassembled WGS sequence"/>
</dbReference>
<dbReference type="OrthoDB" id="2544694at2759"/>
<dbReference type="InParanoid" id="B3SCZ2"/>
<dbReference type="InterPro" id="IPR036259">
    <property type="entry name" value="MFS_trans_sf"/>
</dbReference>
<reference evidence="2 3" key="1">
    <citation type="journal article" date="2008" name="Nature">
        <title>The Trichoplax genome and the nature of placozoans.</title>
        <authorList>
            <person name="Srivastava M."/>
            <person name="Begovic E."/>
            <person name="Chapman J."/>
            <person name="Putnam N.H."/>
            <person name="Hellsten U."/>
            <person name="Kawashima T."/>
            <person name="Kuo A."/>
            <person name="Mitros T."/>
            <person name="Salamov A."/>
            <person name="Carpenter M.L."/>
            <person name="Signorovitch A.Y."/>
            <person name="Moreno M.A."/>
            <person name="Kamm K."/>
            <person name="Grimwood J."/>
            <person name="Schmutz J."/>
            <person name="Shapiro H."/>
            <person name="Grigoriev I.V."/>
            <person name="Buss L.W."/>
            <person name="Schierwater B."/>
            <person name="Dellaporta S.L."/>
            <person name="Rokhsar D.S."/>
        </authorList>
    </citation>
    <scope>NUCLEOTIDE SEQUENCE [LARGE SCALE GENOMIC DNA]</scope>
    <source>
        <strain evidence="2 3">Grell-BS-1999</strain>
    </source>
</reference>
<dbReference type="GeneID" id="6759307"/>